<dbReference type="Proteomes" id="UP000191200">
    <property type="component" value="Chromosome"/>
</dbReference>
<comment type="similarity">
    <text evidence="2">Belongs to the YbaB/EbfC family.</text>
</comment>
<dbReference type="RefSeq" id="WP_071457139.1">
    <property type="nucleotide sequence ID" value="NZ_CP017267.1"/>
</dbReference>
<comment type="subunit">
    <text evidence="2">Homodimer.</text>
</comment>
<organism evidence="4 5">
    <name type="scientific">Vagococcus teuberi</name>
    <dbReference type="NCBI Taxonomy" id="519472"/>
    <lineage>
        <taxon>Bacteria</taxon>
        <taxon>Bacillati</taxon>
        <taxon>Bacillota</taxon>
        <taxon>Bacilli</taxon>
        <taxon>Lactobacillales</taxon>
        <taxon>Enterococcaceae</taxon>
        <taxon>Vagococcus</taxon>
    </lineage>
</organism>
<dbReference type="PIRSF" id="PIRSF004555">
    <property type="entry name" value="UCP004555"/>
    <property type="match status" value="1"/>
</dbReference>
<dbReference type="AlphaFoldDB" id="A0A1J0A6I0"/>
<dbReference type="KEGG" id="vte:BHY08_06725"/>
<dbReference type="STRING" id="519472.BHY08_06725"/>
<evidence type="ECO:0000313" key="5">
    <source>
        <dbReference type="Proteomes" id="UP000191200"/>
    </source>
</evidence>
<evidence type="ECO:0000256" key="1">
    <source>
        <dbReference type="ARBA" id="ARBA00023125"/>
    </source>
</evidence>
<proteinExistence type="inferred from homology"/>
<keyword evidence="3" id="KW-0175">Coiled coil</keyword>
<evidence type="ECO:0000256" key="3">
    <source>
        <dbReference type="SAM" id="Coils"/>
    </source>
</evidence>
<comment type="subcellular location">
    <subcellularLocation>
        <location evidence="2">Cytoplasm</location>
        <location evidence="2">Nucleoid</location>
    </subcellularLocation>
</comment>
<dbReference type="GO" id="GO:0003677">
    <property type="term" value="F:DNA binding"/>
    <property type="evidence" value="ECO:0007669"/>
    <property type="project" value="UniProtKB-UniRule"/>
</dbReference>
<dbReference type="PANTHER" id="PTHR33449:SF1">
    <property type="entry name" value="NUCLEOID-ASSOCIATED PROTEIN YBAB"/>
    <property type="match status" value="1"/>
</dbReference>
<dbReference type="HAMAP" id="MF_00274">
    <property type="entry name" value="DNA_YbaB_EbfC"/>
    <property type="match status" value="1"/>
</dbReference>
<accession>A0A1J0A6I0</accession>
<sequence>MMRGMGNMQGMMKQVQKMQKEMAEAKETLDAQVFEAEAGNGLVKITMTGEKKVTNIEIKPDVLDPEDPEMVQDLVLDATNKVIEKIDAETERVMGKYAKAIPGL</sequence>
<dbReference type="GO" id="GO:0005829">
    <property type="term" value="C:cytosol"/>
    <property type="evidence" value="ECO:0007669"/>
    <property type="project" value="TreeGrafter"/>
</dbReference>
<dbReference type="OrthoDB" id="9795263at2"/>
<dbReference type="SUPFAM" id="SSF82607">
    <property type="entry name" value="YbaB-like"/>
    <property type="match status" value="1"/>
</dbReference>
<evidence type="ECO:0000313" key="4">
    <source>
        <dbReference type="EMBL" id="APB31547.1"/>
    </source>
</evidence>
<dbReference type="Pfam" id="PF02575">
    <property type="entry name" value="YbaB_DNA_bd"/>
    <property type="match status" value="1"/>
</dbReference>
<dbReference type="GO" id="GO:0043590">
    <property type="term" value="C:bacterial nucleoid"/>
    <property type="evidence" value="ECO:0007669"/>
    <property type="project" value="UniProtKB-UniRule"/>
</dbReference>
<dbReference type="EMBL" id="CP017267">
    <property type="protein sequence ID" value="APB31547.1"/>
    <property type="molecule type" value="Genomic_DNA"/>
</dbReference>
<name>A0A1J0A6I0_9ENTE</name>
<keyword evidence="2" id="KW-0963">Cytoplasm</keyword>
<evidence type="ECO:0000256" key="2">
    <source>
        <dbReference type="HAMAP-Rule" id="MF_00274"/>
    </source>
</evidence>
<protein>
    <recommendedName>
        <fullName evidence="2">Nucleoid-associated protein BHY08_06725</fullName>
    </recommendedName>
</protein>
<comment type="function">
    <text evidence="2">Binds to DNA and alters its conformation. May be involved in regulation of gene expression, nucleoid organization and DNA protection.</text>
</comment>
<dbReference type="Gene3D" id="3.30.1310.10">
    <property type="entry name" value="Nucleoid-associated protein YbaB-like domain"/>
    <property type="match status" value="1"/>
</dbReference>
<feature type="coiled-coil region" evidence="3">
    <location>
        <begin position="8"/>
        <end position="35"/>
    </location>
</feature>
<keyword evidence="1 2" id="KW-0238">DNA-binding</keyword>
<reference evidence="4 5" key="1">
    <citation type="submission" date="2016-09" db="EMBL/GenBank/DDBJ databases">
        <title>Vagococcus teuberi sp. nov., isolated from the Malian artisanal sour milk fene.</title>
        <authorList>
            <person name="Wullschleger S."/>
            <person name="Seifert C."/>
            <person name="Baumgartner S."/>
            <person name="Lacroix C."/>
            <person name="Bonfoh B."/>
            <person name="Stevens M.J."/>
            <person name="Meile L."/>
        </authorList>
    </citation>
    <scope>NUCLEOTIDE SEQUENCE [LARGE SCALE GENOMIC DNA]</scope>
    <source>
        <strain evidence="4 5">DSM 21459</strain>
    </source>
</reference>
<gene>
    <name evidence="4" type="ORF">BHY08_06725</name>
</gene>
<keyword evidence="5" id="KW-1185">Reference proteome</keyword>
<dbReference type="InterPro" id="IPR036894">
    <property type="entry name" value="YbaB-like_sf"/>
</dbReference>
<dbReference type="PANTHER" id="PTHR33449">
    <property type="entry name" value="NUCLEOID-ASSOCIATED PROTEIN YBAB"/>
    <property type="match status" value="1"/>
</dbReference>
<dbReference type="InterPro" id="IPR004401">
    <property type="entry name" value="YbaB/EbfC"/>
</dbReference>
<dbReference type="NCBIfam" id="TIGR00103">
    <property type="entry name" value="DNA_YbaB_EbfC"/>
    <property type="match status" value="1"/>
</dbReference>